<evidence type="ECO:0000313" key="4">
    <source>
        <dbReference type="Proteomes" id="UP000474640"/>
    </source>
</evidence>
<evidence type="ECO:0000256" key="2">
    <source>
        <dbReference type="SAM" id="SignalP"/>
    </source>
</evidence>
<accession>A0A7C8VCC0</accession>
<dbReference type="AlphaFoldDB" id="A0A7C8VCC0"/>
<gene>
    <name evidence="3" type="ORF">TWF970_008558</name>
</gene>
<dbReference type="EMBL" id="JAABOJ010000005">
    <property type="protein sequence ID" value="KAF3286713.1"/>
    <property type="molecule type" value="Genomic_DNA"/>
</dbReference>
<dbReference type="Proteomes" id="UP000474640">
    <property type="component" value="Unassembled WGS sequence"/>
</dbReference>
<evidence type="ECO:0000256" key="1">
    <source>
        <dbReference type="SAM" id="MobiDB-lite"/>
    </source>
</evidence>
<feature type="chain" id="PRO_5029002774" description="Ecp2 effector protein domain-containing protein" evidence="2">
    <location>
        <begin position="22"/>
        <end position="458"/>
    </location>
</feature>
<reference evidence="3 4" key="1">
    <citation type="submission" date="2020-01" db="EMBL/GenBank/DDBJ databases">
        <authorList>
            <person name="Palmer J.M."/>
        </authorList>
    </citation>
    <scope>NUCLEOTIDE SEQUENCE [LARGE SCALE GENOMIC DNA]</scope>
    <source>
        <strain evidence="3 4">TWF970</strain>
    </source>
</reference>
<comment type="caution">
    <text evidence="3">The sequence shown here is derived from an EMBL/GenBank/DDBJ whole genome shotgun (WGS) entry which is preliminary data.</text>
</comment>
<evidence type="ECO:0008006" key="5">
    <source>
        <dbReference type="Google" id="ProtNLM"/>
    </source>
</evidence>
<dbReference type="OrthoDB" id="1896086at2759"/>
<protein>
    <recommendedName>
        <fullName evidence="5">Ecp2 effector protein domain-containing protein</fullName>
    </recommendedName>
</protein>
<sequence length="458" mass="50281">MFSSPLTSLPFIFAILGASIAAPATHTANVARGVESSSDICLVSKPIRCLPSRGLRNLEAGTAVNNLAYGRVPMEGFNIEAGTCIHHITGYTCAQVCNYTPEDRIVSQKEVFLALENLRMDCGADHFSGGHVFDNLSAYIYGIGGADDVDPGTAEKDVFTGEINTVKRAVVTDSKFKNGVLSITVDQSPKSRAEVEALVNDMLLMHKRSENATNDLEDRNFDPCDHDNGFTGESIWGCNKRPLNKDGSCDFRYKNNNRDCAAWCEVRRRYFHGLERPYSVGTINRGPGAPMVTLTKGTSTSWGVSYGLNLGLADPLSIFSGGLGFSMEESYTHSLDEAFAPQYSEMGDWCGYWTLIPKMVESCGSMTKWHTTTLVGPNGATSPMCDTSRPSRTFGNQCITYPYRKDRNRVDGNTVVVLVDCKRTNILAPMRRQNQYYRKPGVADTQSGRLKKAPGDKK</sequence>
<feature type="signal peptide" evidence="2">
    <location>
        <begin position="1"/>
        <end position="21"/>
    </location>
</feature>
<evidence type="ECO:0000313" key="3">
    <source>
        <dbReference type="EMBL" id="KAF3286713.1"/>
    </source>
</evidence>
<organism evidence="3 4">
    <name type="scientific">Orbilia oligospora</name>
    <name type="common">Nematode-trapping fungus</name>
    <name type="synonym">Arthrobotrys oligospora</name>
    <dbReference type="NCBI Taxonomy" id="2813651"/>
    <lineage>
        <taxon>Eukaryota</taxon>
        <taxon>Fungi</taxon>
        <taxon>Dikarya</taxon>
        <taxon>Ascomycota</taxon>
        <taxon>Pezizomycotina</taxon>
        <taxon>Orbiliomycetes</taxon>
        <taxon>Orbiliales</taxon>
        <taxon>Orbiliaceae</taxon>
        <taxon>Orbilia</taxon>
    </lineage>
</organism>
<name>A0A7C8VCC0_ORBOL</name>
<proteinExistence type="predicted"/>
<keyword evidence="2" id="KW-0732">Signal</keyword>
<feature type="region of interest" description="Disordered" evidence="1">
    <location>
        <begin position="437"/>
        <end position="458"/>
    </location>
</feature>